<feature type="compositionally biased region" description="Basic and acidic residues" evidence="1">
    <location>
        <begin position="76"/>
        <end position="97"/>
    </location>
</feature>
<evidence type="ECO:0000256" key="1">
    <source>
        <dbReference type="SAM" id="MobiDB-lite"/>
    </source>
</evidence>
<feature type="transmembrane region" description="Helical" evidence="2">
    <location>
        <begin position="12"/>
        <end position="32"/>
    </location>
</feature>
<accession>A0A210Q0Y9</accession>
<sequence length="196" mass="22758">MVFFSGKNTAIIGASAGAVIACLLLLFIFLGARWRHKRIGKTTDEKLSDPEEIRKDNSQIENVPMDGVGKTNPMYRPDKSDHHDERHGDYYPGERSDRDNIYEDELAYNEGRYYRVLKDPDNRSKAYVYQPSNMSIPDQRSSTASKFDDLDSKPLSYHLRPEREQQSFHDMVDTEQPYSIRRPQIMRSTINSNGYR</sequence>
<keyword evidence="2" id="KW-1133">Transmembrane helix</keyword>
<organism evidence="3 4">
    <name type="scientific">Mizuhopecten yessoensis</name>
    <name type="common">Japanese scallop</name>
    <name type="synonym">Patinopecten yessoensis</name>
    <dbReference type="NCBI Taxonomy" id="6573"/>
    <lineage>
        <taxon>Eukaryota</taxon>
        <taxon>Metazoa</taxon>
        <taxon>Spiralia</taxon>
        <taxon>Lophotrochozoa</taxon>
        <taxon>Mollusca</taxon>
        <taxon>Bivalvia</taxon>
        <taxon>Autobranchia</taxon>
        <taxon>Pteriomorphia</taxon>
        <taxon>Pectinida</taxon>
        <taxon>Pectinoidea</taxon>
        <taxon>Pectinidae</taxon>
        <taxon>Mizuhopecten</taxon>
    </lineage>
</organism>
<feature type="region of interest" description="Disordered" evidence="1">
    <location>
        <begin position="45"/>
        <end position="97"/>
    </location>
</feature>
<name>A0A210Q0Y9_MIZYE</name>
<feature type="compositionally biased region" description="Basic and acidic residues" evidence="1">
    <location>
        <begin position="45"/>
        <end position="58"/>
    </location>
</feature>
<reference evidence="3 4" key="1">
    <citation type="journal article" date="2017" name="Nat. Ecol. Evol.">
        <title>Scallop genome provides insights into evolution of bilaterian karyotype and development.</title>
        <authorList>
            <person name="Wang S."/>
            <person name="Zhang J."/>
            <person name="Jiao W."/>
            <person name="Li J."/>
            <person name="Xun X."/>
            <person name="Sun Y."/>
            <person name="Guo X."/>
            <person name="Huan P."/>
            <person name="Dong B."/>
            <person name="Zhang L."/>
            <person name="Hu X."/>
            <person name="Sun X."/>
            <person name="Wang J."/>
            <person name="Zhao C."/>
            <person name="Wang Y."/>
            <person name="Wang D."/>
            <person name="Huang X."/>
            <person name="Wang R."/>
            <person name="Lv J."/>
            <person name="Li Y."/>
            <person name="Zhang Z."/>
            <person name="Liu B."/>
            <person name="Lu W."/>
            <person name="Hui Y."/>
            <person name="Liang J."/>
            <person name="Zhou Z."/>
            <person name="Hou R."/>
            <person name="Li X."/>
            <person name="Liu Y."/>
            <person name="Li H."/>
            <person name="Ning X."/>
            <person name="Lin Y."/>
            <person name="Zhao L."/>
            <person name="Xing Q."/>
            <person name="Dou J."/>
            <person name="Li Y."/>
            <person name="Mao J."/>
            <person name="Guo H."/>
            <person name="Dou H."/>
            <person name="Li T."/>
            <person name="Mu C."/>
            <person name="Jiang W."/>
            <person name="Fu Q."/>
            <person name="Fu X."/>
            <person name="Miao Y."/>
            <person name="Liu J."/>
            <person name="Yu Q."/>
            <person name="Li R."/>
            <person name="Liao H."/>
            <person name="Li X."/>
            <person name="Kong Y."/>
            <person name="Jiang Z."/>
            <person name="Chourrout D."/>
            <person name="Li R."/>
            <person name="Bao Z."/>
        </authorList>
    </citation>
    <scope>NUCLEOTIDE SEQUENCE [LARGE SCALE GENOMIC DNA]</scope>
    <source>
        <strain evidence="3 4">PY_sf001</strain>
    </source>
</reference>
<gene>
    <name evidence="3" type="ORF">KP79_PYT24216</name>
</gene>
<dbReference type="OrthoDB" id="7493297at2759"/>
<keyword evidence="4" id="KW-1185">Reference proteome</keyword>
<evidence type="ECO:0000313" key="3">
    <source>
        <dbReference type="EMBL" id="OWF42424.1"/>
    </source>
</evidence>
<dbReference type="PROSITE" id="PS51257">
    <property type="entry name" value="PROKAR_LIPOPROTEIN"/>
    <property type="match status" value="1"/>
</dbReference>
<keyword evidence="2" id="KW-0472">Membrane</keyword>
<proteinExistence type="predicted"/>
<protein>
    <submittedName>
        <fullName evidence="3">Uncharacterized protein</fullName>
    </submittedName>
</protein>
<dbReference type="AlphaFoldDB" id="A0A210Q0Y9"/>
<evidence type="ECO:0000313" key="4">
    <source>
        <dbReference type="Proteomes" id="UP000242188"/>
    </source>
</evidence>
<keyword evidence="2" id="KW-0812">Transmembrane</keyword>
<dbReference type="EMBL" id="NEDP02005283">
    <property type="protein sequence ID" value="OWF42424.1"/>
    <property type="molecule type" value="Genomic_DNA"/>
</dbReference>
<comment type="caution">
    <text evidence="3">The sequence shown here is derived from an EMBL/GenBank/DDBJ whole genome shotgun (WGS) entry which is preliminary data.</text>
</comment>
<dbReference type="Proteomes" id="UP000242188">
    <property type="component" value="Unassembled WGS sequence"/>
</dbReference>
<evidence type="ECO:0000256" key="2">
    <source>
        <dbReference type="SAM" id="Phobius"/>
    </source>
</evidence>